<organism evidence="1">
    <name type="scientific">Podoviridae sp. ctXdu7</name>
    <dbReference type="NCBI Taxonomy" id="2827618"/>
    <lineage>
        <taxon>Viruses</taxon>
        <taxon>Duplodnaviria</taxon>
        <taxon>Heunggongvirae</taxon>
        <taxon>Uroviricota</taxon>
        <taxon>Caudoviricetes</taxon>
    </lineage>
</organism>
<name>A0A8S5RR34_9CAUD</name>
<dbReference type="InterPro" id="IPR036098">
    <property type="entry name" value="Thymidylate_synthase_ThyX_sf"/>
</dbReference>
<evidence type="ECO:0000313" key="1">
    <source>
        <dbReference type="EMBL" id="DAE91951.1"/>
    </source>
</evidence>
<dbReference type="GO" id="GO:0050660">
    <property type="term" value="F:flavin adenine dinucleotide binding"/>
    <property type="evidence" value="ECO:0007669"/>
    <property type="project" value="InterPro"/>
</dbReference>
<dbReference type="Gene3D" id="3.30.1360.170">
    <property type="match status" value="1"/>
</dbReference>
<accession>A0A8S5RR34</accession>
<protein>
    <submittedName>
        <fullName evidence="1">Thymidylate synthase, flavin-dependent</fullName>
    </submittedName>
</protein>
<sequence length="274" mass="31960">MQVKVIADSISKEGKRITTFELIYPRFIHAEMLRHRVFSRTVESSRAKPIKKNLDEVRINPVLPRHLTINEPGMVGTKEITDFNKKEDIYDSLAMLANMTVTAIEFLEKEYHLHKQVLNRYLEPFLNTKEVVTSTEWDNFFTLRLAPDAEPHIQELAALMKEGLEQSIPKLVKENGVHLPYVTEEEKAKYPINTLMKISSARCARCSYKLYDGTTDVEKDLILYEKLRKGKHLSPMEHVAIADYKDYEGNWANPEYHGNFIGWCQHRKYVEVFK</sequence>
<dbReference type="EMBL" id="BK057792">
    <property type="protein sequence ID" value="DAE91951.1"/>
    <property type="molecule type" value="Genomic_DNA"/>
</dbReference>
<dbReference type="GO" id="GO:0006231">
    <property type="term" value="P:dTMP biosynthetic process"/>
    <property type="evidence" value="ECO:0007669"/>
    <property type="project" value="InterPro"/>
</dbReference>
<dbReference type="GO" id="GO:0004799">
    <property type="term" value="F:thymidylate synthase activity"/>
    <property type="evidence" value="ECO:0007669"/>
    <property type="project" value="TreeGrafter"/>
</dbReference>
<proteinExistence type="predicted"/>
<dbReference type="PROSITE" id="PS51331">
    <property type="entry name" value="THYX"/>
    <property type="match status" value="1"/>
</dbReference>
<dbReference type="PANTHER" id="PTHR34934:SF1">
    <property type="entry name" value="FLAVIN-DEPENDENT THYMIDYLATE SYNTHASE"/>
    <property type="match status" value="1"/>
</dbReference>
<dbReference type="PANTHER" id="PTHR34934">
    <property type="entry name" value="FLAVIN-DEPENDENT THYMIDYLATE SYNTHASE"/>
    <property type="match status" value="1"/>
</dbReference>
<dbReference type="GO" id="GO:0070402">
    <property type="term" value="F:NADPH binding"/>
    <property type="evidence" value="ECO:0007669"/>
    <property type="project" value="TreeGrafter"/>
</dbReference>
<dbReference type="SUPFAM" id="SSF69796">
    <property type="entry name" value="Thymidylate synthase-complementing protein Thy1"/>
    <property type="match status" value="1"/>
</dbReference>
<dbReference type="Pfam" id="PF02511">
    <property type="entry name" value="Thy1"/>
    <property type="match status" value="1"/>
</dbReference>
<dbReference type="InterPro" id="IPR003669">
    <property type="entry name" value="Thymidylate_synthase_ThyX"/>
</dbReference>
<reference evidence="1" key="1">
    <citation type="journal article" date="2021" name="Proc. Natl. Acad. Sci. U.S.A.">
        <title>A Catalog of Tens of Thousands of Viruses from Human Metagenomes Reveals Hidden Associations with Chronic Diseases.</title>
        <authorList>
            <person name="Tisza M.J."/>
            <person name="Buck C.B."/>
        </authorList>
    </citation>
    <scope>NUCLEOTIDE SEQUENCE</scope>
    <source>
        <strain evidence="1">CtXdu7</strain>
    </source>
</reference>
<dbReference type="GO" id="GO:0050797">
    <property type="term" value="F:thymidylate synthase (FAD) activity"/>
    <property type="evidence" value="ECO:0007669"/>
    <property type="project" value="InterPro"/>
</dbReference>